<evidence type="ECO:0000313" key="3">
    <source>
        <dbReference type="Proteomes" id="UP000236291"/>
    </source>
</evidence>
<dbReference type="AlphaFoldDB" id="A0A2K3KCR2"/>
<protein>
    <submittedName>
        <fullName evidence="2">Uncharacterized protein</fullName>
    </submittedName>
</protein>
<proteinExistence type="predicted"/>
<comment type="caution">
    <text evidence="2">The sequence shown here is derived from an EMBL/GenBank/DDBJ whole genome shotgun (WGS) entry which is preliminary data.</text>
</comment>
<name>A0A2K3KCR2_TRIPR</name>
<evidence type="ECO:0000256" key="1">
    <source>
        <dbReference type="SAM" id="MobiDB-lite"/>
    </source>
</evidence>
<reference evidence="2 3" key="2">
    <citation type="journal article" date="2017" name="Front. Plant Sci.">
        <title>Gene Classification and Mining of Molecular Markers Useful in Red Clover (Trifolium pratense) Breeding.</title>
        <authorList>
            <person name="Istvanek J."/>
            <person name="Dluhosova J."/>
            <person name="Dluhos P."/>
            <person name="Patkova L."/>
            <person name="Nedelnik J."/>
            <person name="Repkova J."/>
        </authorList>
    </citation>
    <scope>NUCLEOTIDE SEQUENCE [LARGE SCALE GENOMIC DNA]</scope>
    <source>
        <strain evidence="3">cv. Tatra</strain>
        <tissue evidence="2">Young leaves</tissue>
    </source>
</reference>
<feature type="region of interest" description="Disordered" evidence="1">
    <location>
        <begin position="27"/>
        <end position="52"/>
    </location>
</feature>
<feature type="non-terminal residue" evidence="2">
    <location>
        <position position="1"/>
    </location>
</feature>
<accession>A0A2K3KCR2</accession>
<sequence length="52" mass="5673">DMENTVEGCAKGKRPTAASAYAKRAKADEHPPKPKCMHKCHASPELETEHQG</sequence>
<gene>
    <name evidence="2" type="ORF">L195_g061934</name>
</gene>
<organism evidence="2 3">
    <name type="scientific">Trifolium pratense</name>
    <name type="common">Red clover</name>
    <dbReference type="NCBI Taxonomy" id="57577"/>
    <lineage>
        <taxon>Eukaryota</taxon>
        <taxon>Viridiplantae</taxon>
        <taxon>Streptophyta</taxon>
        <taxon>Embryophyta</taxon>
        <taxon>Tracheophyta</taxon>
        <taxon>Spermatophyta</taxon>
        <taxon>Magnoliopsida</taxon>
        <taxon>eudicotyledons</taxon>
        <taxon>Gunneridae</taxon>
        <taxon>Pentapetalae</taxon>
        <taxon>rosids</taxon>
        <taxon>fabids</taxon>
        <taxon>Fabales</taxon>
        <taxon>Fabaceae</taxon>
        <taxon>Papilionoideae</taxon>
        <taxon>50 kb inversion clade</taxon>
        <taxon>NPAAA clade</taxon>
        <taxon>Hologalegina</taxon>
        <taxon>IRL clade</taxon>
        <taxon>Trifolieae</taxon>
        <taxon>Trifolium</taxon>
    </lineage>
</organism>
<dbReference type="Proteomes" id="UP000236291">
    <property type="component" value="Unassembled WGS sequence"/>
</dbReference>
<feature type="compositionally biased region" description="Basic and acidic residues" evidence="1">
    <location>
        <begin position="42"/>
        <end position="52"/>
    </location>
</feature>
<evidence type="ECO:0000313" key="2">
    <source>
        <dbReference type="EMBL" id="PNX64062.1"/>
    </source>
</evidence>
<dbReference type="EMBL" id="ASHM01161459">
    <property type="protein sequence ID" value="PNX64062.1"/>
    <property type="molecule type" value="Genomic_DNA"/>
</dbReference>
<reference evidence="2 3" key="1">
    <citation type="journal article" date="2014" name="Am. J. Bot.">
        <title>Genome assembly and annotation for red clover (Trifolium pratense; Fabaceae).</title>
        <authorList>
            <person name="Istvanek J."/>
            <person name="Jaros M."/>
            <person name="Krenek A."/>
            <person name="Repkova J."/>
        </authorList>
    </citation>
    <scope>NUCLEOTIDE SEQUENCE [LARGE SCALE GENOMIC DNA]</scope>
    <source>
        <strain evidence="3">cv. Tatra</strain>
        <tissue evidence="2">Young leaves</tissue>
    </source>
</reference>